<gene>
    <name evidence="1" type="primary">kilR</name>
    <name evidence="1" type="ORF">C7M51_01604</name>
</gene>
<protein>
    <submittedName>
        <fullName evidence="1">Killing protein KilR</fullName>
    </submittedName>
</protein>
<dbReference type="RefSeq" id="WP_160621317.1">
    <property type="nucleotide sequence ID" value="NZ_CP028271.1"/>
</dbReference>
<proteinExistence type="predicted"/>
<keyword evidence="2" id="KW-1185">Reference proteome</keyword>
<reference evidence="1 2" key="1">
    <citation type="submission" date="2018-03" db="EMBL/GenBank/DDBJ databases">
        <title>Pantoea intestinalis SRCM103226 isolated form the mealworm.</title>
        <authorList>
            <person name="Jeong D.-Y."/>
            <person name="Kim J.W."/>
        </authorList>
    </citation>
    <scope>NUCLEOTIDE SEQUENCE [LARGE SCALE GENOMIC DNA]</scope>
    <source>
        <strain evidence="1 2">SRCM103226</strain>
    </source>
</reference>
<name>A0A6P1PZW5_9GAMM</name>
<evidence type="ECO:0000313" key="1">
    <source>
        <dbReference type="EMBL" id="QHM71318.1"/>
    </source>
</evidence>
<evidence type="ECO:0000313" key="2">
    <source>
        <dbReference type="Proteomes" id="UP000464053"/>
    </source>
</evidence>
<dbReference type="OrthoDB" id="6625326at2"/>
<organism evidence="1 2">
    <name type="scientific">Mixta intestinalis</name>
    <dbReference type="NCBI Taxonomy" id="1615494"/>
    <lineage>
        <taxon>Bacteria</taxon>
        <taxon>Pseudomonadati</taxon>
        <taxon>Pseudomonadota</taxon>
        <taxon>Gammaproteobacteria</taxon>
        <taxon>Enterobacterales</taxon>
        <taxon>Erwiniaceae</taxon>
        <taxon>Mixta</taxon>
    </lineage>
</organism>
<dbReference type="AlphaFoldDB" id="A0A6P1PZW5"/>
<dbReference type="KEGG" id="mint:C7M51_01604"/>
<dbReference type="Proteomes" id="UP000464053">
    <property type="component" value="Chromosome"/>
</dbReference>
<dbReference type="EMBL" id="CP028271">
    <property type="protein sequence ID" value="QHM71318.1"/>
    <property type="molecule type" value="Genomic_DNA"/>
</dbReference>
<accession>A0A6P1PZW5</accession>
<sequence length="66" mass="7518">MQFYGTTHLPRDNVQPGMLVRHKGRTWRASANVMQGLYLDSLAVKTRVTDELIEVCLDHRGQPATH</sequence>